<evidence type="ECO:0000259" key="7">
    <source>
        <dbReference type="PROSITE" id="PS50888"/>
    </source>
</evidence>
<feature type="compositionally biased region" description="Basic and acidic residues" evidence="6">
    <location>
        <begin position="240"/>
        <end position="252"/>
    </location>
</feature>
<dbReference type="Pfam" id="PF00010">
    <property type="entry name" value="HLH"/>
    <property type="match status" value="1"/>
</dbReference>
<feature type="compositionally biased region" description="Basic residues" evidence="6">
    <location>
        <begin position="315"/>
        <end position="334"/>
    </location>
</feature>
<evidence type="ECO:0000256" key="2">
    <source>
        <dbReference type="ARBA" id="ARBA00022473"/>
    </source>
</evidence>
<dbReference type="PROSITE" id="PS50888">
    <property type="entry name" value="BHLH"/>
    <property type="match status" value="1"/>
</dbReference>
<dbReference type="GO" id="GO:0005634">
    <property type="term" value="C:nucleus"/>
    <property type="evidence" value="ECO:0007669"/>
    <property type="project" value="UniProtKB-SubCell"/>
</dbReference>
<comment type="subcellular location">
    <subcellularLocation>
        <location evidence="1">Nucleus</location>
    </subcellularLocation>
</comment>
<gene>
    <name evidence="8" type="ORF">TBIB3V08_LOCUS7006</name>
</gene>
<dbReference type="GO" id="GO:0007423">
    <property type="term" value="P:sensory organ development"/>
    <property type="evidence" value="ECO:0007669"/>
    <property type="project" value="TreeGrafter"/>
</dbReference>
<dbReference type="GO" id="GO:0000981">
    <property type="term" value="F:DNA-binding transcription factor activity, RNA polymerase II-specific"/>
    <property type="evidence" value="ECO:0007669"/>
    <property type="project" value="TreeGrafter"/>
</dbReference>
<feature type="compositionally biased region" description="Polar residues" evidence="6">
    <location>
        <begin position="279"/>
        <end position="294"/>
    </location>
</feature>
<dbReference type="AlphaFoldDB" id="A0A7R9F085"/>
<name>A0A7R9F085_9NEOP</name>
<proteinExistence type="predicted"/>
<evidence type="ECO:0000256" key="5">
    <source>
        <dbReference type="ARBA" id="ARBA00023242"/>
    </source>
</evidence>
<dbReference type="GO" id="GO:0061564">
    <property type="term" value="P:axon development"/>
    <property type="evidence" value="ECO:0007669"/>
    <property type="project" value="TreeGrafter"/>
</dbReference>
<dbReference type="SMART" id="SM00353">
    <property type="entry name" value="HLH"/>
    <property type="match status" value="1"/>
</dbReference>
<feature type="region of interest" description="Disordered" evidence="6">
    <location>
        <begin position="240"/>
        <end position="353"/>
    </location>
</feature>
<accession>A0A7R9F085</accession>
<dbReference type="EMBL" id="OD566779">
    <property type="protein sequence ID" value="CAD7444633.1"/>
    <property type="molecule type" value="Genomic_DNA"/>
</dbReference>
<protein>
    <recommendedName>
        <fullName evidence="7">BHLH domain-containing protein</fullName>
    </recommendedName>
</protein>
<keyword evidence="5" id="KW-0539">Nucleus</keyword>
<sequence length="462" mass="52748">MDVVSVPNRDRYYHHPVEHQGTLQGSPITGAGFNTPSSNPFAPRIIPAAPATGEHSSLQPSVVRGEQEETKKHTGTAQLLLVQAMKRFNNGDQAERFGSNLGDEEYYYDDSRIYGQREDPPAMSERKKLVVYKPEVLRDVRFSSVQREPLKLVRGDIGYDDSRVLRHQETMYLLDKSPFDEKRYTGVQFFDDTSEGYVVKECVSRTPEDNSTSDRYRNVCQERSGDELCYYDLSNGRSRSKCERLVEERHEGTATVYRRQEPYTGWDNSSSSPPPPPTTENLHSTISHDSSQFLLSPGYLQPTTGSPRHAGGEQRKHRRGSSSRRSTRGGGRRRNNGDSRLERPPSPAVMKKRRLAANARERRRMNGLNDAFDRLREVIPSLGEDHKLSKYETLQMAQTYILGPVRLAGPREEVAWRPYRWLRRTSRPCVTCWTEGRGSLETLQMAQTYISALCDLLDRGKR</sequence>
<dbReference type="PANTHER" id="PTHR19290">
    <property type="entry name" value="BASIC HELIX-LOOP-HELIX PROTEIN NEUROGENIN-RELATED"/>
    <property type="match status" value="1"/>
</dbReference>
<evidence type="ECO:0000256" key="6">
    <source>
        <dbReference type="SAM" id="MobiDB-lite"/>
    </source>
</evidence>
<organism evidence="8">
    <name type="scientific">Timema bartmani</name>
    <dbReference type="NCBI Taxonomy" id="61472"/>
    <lineage>
        <taxon>Eukaryota</taxon>
        <taxon>Metazoa</taxon>
        <taxon>Ecdysozoa</taxon>
        <taxon>Arthropoda</taxon>
        <taxon>Hexapoda</taxon>
        <taxon>Insecta</taxon>
        <taxon>Pterygota</taxon>
        <taxon>Neoptera</taxon>
        <taxon>Polyneoptera</taxon>
        <taxon>Phasmatodea</taxon>
        <taxon>Timematodea</taxon>
        <taxon>Timematoidea</taxon>
        <taxon>Timematidae</taxon>
        <taxon>Timema</taxon>
    </lineage>
</organism>
<dbReference type="GO" id="GO:0070888">
    <property type="term" value="F:E-box binding"/>
    <property type="evidence" value="ECO:0007669"/>
    <property type="project" value="TreeGrafter"/>
</dbReference>
<dbReference type="PANTHER" id="PTHR19290:SF162">
    <property type="entry name" value="TRANSCRIPTION FACTOR ATOH7"/>
    <property type="match status" value="1"/>
</dbReference>
<keyword evidence="2" id="KW-0217">Developmental protein</keyword>
<keyword evidence="3" id="KW-0221">Differentiation</keyword>
<dbReference type="CDD" id="cd11430">
    <property type="entry name" value="bHLH_TS_ATOH1_like"/>
    <property type="match status" value="1"/>
</dbReference>
<reference evidence="8" key="1">
    <citation type="submission" date="2020-11" db="EMBL/GenBank/DDBJ databases">
        <authorList>
            <person name="Tran Van P."/>
        </authorList>
    </citation>
    <scope>NUCLEOTIDE SEQUENCE</scope>
</reference>
<evidence type="ECO:0000256" key="3">
    <source>
        <dbReference type="ARBA" id="ARBA00022782"/>
    </source>
</evidence>
<dbReference type="InterPro" id="IPR050359">
    <property type="entry name" value="bHLH_transcription_factors"/>
</dbReference>
<dbReference type="GO" id="GO:0046983">
    <property type="term" value="F:protein dimerization activity"/>
    <property type="evidence" value="ECO:0007669"/>
    <property type="project" value="InterPro"/>
</dbReference>
<keyword evidence="4" id="KW-0524">Neurogenesis</keyword>
<dbReference type="GO" id="GO:0045944">
    <property type="term" value="P:positive regulation of transcription by RNA polymerase II"/>
    <property type="evidence" value="ECO:0007669"/>
    <property type="project" value="TreeGrafter"/>
</dbReference>
<dbReference type="InterPro" id="IPR036638">
    <property type="entry name" value="HLH_DNA-bd_sf"/>
</dbReference>
<dbReference type="SUPFAM" id="SSF47459">
    <property type="entry name" value="HLH, helix-loop-helix DNA-binding domain"/>
    <property type="match status" value="1"/>
</dbReference>
<dbReference type="InterPro" id="IPR011598">
    <property type="entry name" value="bHLH_dom"/>
</dbReference>
<evidence type="ECO:0000256" key="4">
    <source>
        <dbReference type="ARBA" id="ARBA00022902"/>
    </source>
</evidence>
<dbReference type="Gene3D" id="4.10.280.10">
    <property type="entry name" value="Helix-loop-helix DNA-binding domain"/>
    <property type="match status" value="1"/>
</dbReference>
<feature type="domain" description="BHLH" evidence="7">
    <location>
        <begin position="352"/>
        <end position="404"/>
    </location>
</feature>
<evidence type="ECO:0000313" key="8">
    <source>
        <dbReference type="EMBL" id="CAD7444633.1"/>
    </source>
</evidence>
<evidence type="ECO:0000256" key="1">
    <source>
        <dbReference type="ARBA" id="ARBA00004123"/>
    </source>
</evidence>